<evidence type="ECO:0000256" key="1">
    <source>
        <dbReference type="ARBA" id="ARBA00005450"/>
    </source>
</evidence>
<dbReference type="HAMAP" id="MF_00306">
    <property type="entry name" value="SRP54"/>
    <property type="match status" value="1"/>
</dbReference>
<comment type="caution">
    <text evidence="11">The sequence shown here is derived from an EMBL/GenBank/DDBJ whole genome shotgun (WGS) entry which is preliminary data.</text>
</comment>
<name>A0A268HCZ0_9BACI</name>
<dbReference type="Gene3D" id="3.40.50.300">
    <property type="entry name" value="P-loop containing nucleotide triphosphate hydrolases"/>
    <property type="match status" value="1"/>
</dbReference>
<dbReference type="SMART" id="SM00962">
    <property type="entry name" value="SRP54"/>
    <property type="match status" value="1"/>
</dbReference>
<dbReference type="InterPro" id="IPR027417">
    <property type="entry name" value="P-loop_NTPase"/>
</dbReference>
<evidence type="ECO:0000259" key="10">
    <source>
        <dbReference type="PROSITE" id="PS00300"/>
    </source>
</evidence>
<dbReference type="GO" id="GO:0003924">
    <property type="term" value="F:GTPase activity"/>
    <property type="evidence" value="ECO:0007669"/>
    <property type="project" value="UniProtKB-UniRule"/>
</dbReference>
<dbReference type="InterPro" id="IPR004125">
    <property type="entry name" value="Signal_recog_particle_SRP54_M"/>
</dbReference>
<dbReference type="SUPFAM" id="SSF47446">
    <property type="entry name" value="Signal peptide-binding domain"/>
    <property type="match status" value="1"/>
</dbReference>
<gene>
    <name evidence="9" type="primary">ffh</name>
    <name evidence="11" type="ORF">CHI12_10190</name>
</gene>
<dbReference type="Gene3D" id="1.10.260.30">
    <property type="entry name" value="Signal recognition particle, SRP54 subunit, M-domain"/>
    <property type="match status" value="1"/>
</dbReference>
<dbReference type="EC" id="3.6.5.4" evidence="9"/>
<dbReference type="Gene3D" id="1.20.120.140">
    <property type="entry name" value="Signal recognition particle SRP54, nucleotide-binding domain"/>
    <property type="match status" value="1"/>
</dbReference>
<dbReference type="InterPro" id="IPR022941">
    <property type="entry name" value="SRP54"/>
</dbReference>
<evidence type="ECO:0000256" key="8">
    <source>
        <dbReference type="ARBA" id="ARBA00048027"/>
    </source>
</evidence>
<dbReference type="Proteomes" id="UP000216475">
    <property type="component" value="Unassembled WGS sequence"/>
</dbReference>
<dbReference type="InterPro" id="IPR000897">
    <property type="entry name" value="SRP54_GTPase_dom"/>
</dbReference>
<dbReference type="FunFam" id="3.40.50.300:FF:000022">
    <property type="entry name" value="Signal recognition particle 54 kDa subunit"/>
    <property type="match status" value="1"/>
</dbReference>
<dbReference type="SMART" id="SM00382">
    <property type="entry name" value="AAA"/>
    <property type="match status" value="1"/>
</dbReference>
<dbReference type="InterPro" id="IPR036891">
    <property type="entry name" value="Signal_recog_part_SRP54_M_sf"/>
</dbReference>
<dbReference type="GO" id="GO:0008312">
    <property type="term" value="F:7S RNA binding"/>
    <property type="evidence" value="ECO:0007669"/>
    <property type="project" value="InterPro"/>
</dbReference>
<evidence type="ECO:0000256" key="3">
    <source>
        <dbReference type="ARBA" id="ARBA00022801"/>
    </source>
</evidence>
<dbReference type="InterPro" id="IPR004780">
    <property type="entry name" value="SRP"/>
</dbReference>
<proteinExistence type="inferred from homology"/>
<evidence type="ECO:0000256" key="9">
    <source>
        <dbReference type="HAMAP-Rule" id="MF_00306"/>
    </source>
</evidence>
<dbReference type="RefSeq" id="WP_095270305.1">
    <property type="nucleotide sequence ID" value="NZ_NPBH01000039.1"/>
</dbReference>
<protein>
    <recommendedName>
        <fullName evidence="9">Signal recognition particle protein</fullName>
        <ecNumber evidence="9">3.6.5.4</ecNumber>
    </recommendedName>
    <alternativeName>
        <fullName evidence="9">Fifty-four homolog</fullName>
    </alternativeName>
</protein>
<dbReference type="PROSITE" id="PS00300">
    <property type="entry name" value="SRP54"/>
    <property type="match status" value="1"/>
</dbReference>
<dbReference type="SUPFAM" id="SSF52540">
    <property type="entry name" value="P-loop containing nucleoside triphosphate hydrolases"/>
    <property type="match status" value="1"/>
</dbReference>
<keyword evidence="5 9" id="KW-0342">GTP-binding</keyword>
<evidence type="ECO:0000313" key="11">
    <source>
        <dbReference type="EMBL" id="PAE07738.1"/>
    </source>
</evidence>
<dbReference type="SMART" id="SM00963">
    <property type="entry name" value="SRP54_N"/>
    <property type="match status" value="1"/>
</dbReference>
<comment type="subunit">
    <text evidence="9">Part of the signal recognition particle protein translocation system, which is composed of SRP and FtsY.</text>
</comment>
<dbReference type="GO" id="GO:0006614">
    <property type="term" value="P:SRP-dependent cotranslational protein targeting to membrane"/>
    <property type="evidence" value="ECO:0007669"/>
    <property type="project" value="InterPro"/>
</dbReference>
<dbReference type="GO" id="GO:0005525">
    <property type="term" value="F:GTP binding"/>
    <property type="evidence" value="ECO:0007669"/>
    <property type="project" value="UniProtKB-UniRule"/>
</dbReference>
<evidence type="ECO:0000256" key="6">
    <source>
        <dbReference type="ARBA" id="ARBA00023135"/>
    </source>
</evidence>
<evidence type="ECO:0000256" key="4">
    <source>
        <dbReference type="ARBA" id="ARBA00022884"/>
    </source>
</evidence>
<keyword evidence="2 9" id="KW-0547">Nucleotide-binding</keyword>
<dbReference type="InterPro" id="IPR003593">
    <property type="entry name" value="AAA+_ATPase"/>
</dbReference>
<dbReference type="CDD" id="cd18539">
    <property type="entry name" value="SRP_G"/>
    <property type="match status" value="1"/>
</dbReference>
<dbReference type="NCBIfam" id="TIGR00959">
    <property type="entry name" value="ffh"/>
    <property type="match status" value="1"/>
</dbReference>
<accession>A0A268HCZ0</accession>
<dbReference type="Pfam" id="PF02978">
    <property type="entry name" value="SRP_SPB"/>
    <property type="match status" value="1"/>
</dbReference>
<feature type="binding site" evidence="9">
    <location>
        <begin position="191"/>
        <end position="195"/>
    </location>
    <ligand>
        <name>GTP</name>
        <dbReference type="ChEBI" id="CHEBI:37565"/>
    </ligand>
</feature>
<dbReference type="Pfam" id="PF02881">
    <property type="entry name" value="SRP54_N"/>
    <property type="match status" value="1"/>
</dbReference>
<sequence>MAFEGLADRLQSTIQKIRGRGKVTEQDVKEMTREVRLALLEADVNFKVVKQLINKIKERAIGQEVMESLTPGQQVIKVVQEELTQLMGGEQSKIAVADRPPTVIMMVGLQGAGKTTTTGKLANLLRKKHNRNPLLVAADVYRPAAIEQLETLGKQLSLPVFSMGTEANPVDIANEAIKKAKEEHHDYVIIDTAGRLHVDEKLMDELTQIKTNVKPAEIFLVVDAMTGQDAVNVAESFDSQLDISGVVLTKLDGDTRGGAALSIRAVTGKPIKFVGMGERTDQLEAFHPERMASRILGMGDVLSLIEKAQENVDEKQARDLEEKMRSMSFTFDDFLEQMSQVKKMGPLGDLLDMLPGAGKMKNMKNVQLDEKQLVYVEAIIQSMTRKERQEPSLINASRKKRIAKGSGRSVSEVNRLLKQFEDMKKMMKQMTNMQKGKKGRGMKFPFM</sequence>
<comment type="similarity">
    <text evidence="1 9">Belongs to the GTP-binding SRP family. SRP54 subfamily.</text>
</comment>
<keyword evidence="3 9" id="KW-0378">Hydrolase</keyword>
<dbReference type="PANTHER" id="PTHR11564">
    <property type="entry name" value="SIGNAL RECOGNITION PARTICLE 54K PROTEIN SRP54"/>
    <property type="match status" value="1"/>
</dbReference>
<keyword evidence="7 9" id="KW-0687">Ribonucleoprotein</keyword>
<dbReference type="GO" id="GO:0048500">
    <property type="term" value="C:signal recognition particle"/>
    <property type="evidence" value="ECO:0007669"/>
    <property type="project" value="UniProtKB-UniRule"/>
</dbReference>
<comment type="function">
    <text evidence="9">Involved in targeting and insertion of nascent membrane proteins into the cytoplasmic membrane. Binds to the hydrophobic signal sequence of the ribosome-nascent chain (RNC) as it emerges from the ribosomes. The SRP-RNC complex is then targeted to the cytoplasmic membrane where it interacts with the SRP receptor FtsY.</text>
</comment>
<dbReference type="PANTHER" id="PTHR11564:SF5">
    <property type="entry name" value="SIGNAL RECOGNITION PARTICLE SUBUNIT SRP54"/>
    <property type="match status" value="1"/>
</dbReference>
<feature type="binding site" evidence="9">
    <location>
        <begin position="249"/>
        <end position="252"/>
    </location>
    <ligand>
        <name>GTP</name>
        <dbReference type="ChEBI" id="CHEBI:37565"/>
    </ligand>
</feature>
<dbReference type="EMBL" id="NPBH01000039">
    <property type="protein sequence ID" value="PAE07738.1"/>
    <property type="molecule type" value="Genomic_DNA"/>
</dbReference>
<comment type="subcellular location">
    <subcellularLocation>
        <location evidence="9">Cytoplasm</location>
    </subcellularLocation>
    <text evidence="9">The SRP-RNC complex is targeted to the cytoplasmic membrane.</text>
</comment>
<feature type="binding site" evidence="9">
    <location>
        <begin position="108"/>
        <end position="115"/>
    </location>
    <ligand>
        <name>GTP</name>
        <dbReference type="ChEBI" id="CHEBI:37565"/>
    </ligand>
</feature>
<keyword evidence="9" id="KW-0963">Cytoplasm</keyword>
<comment type="catalytic activity">
    <reaction evidence="8 9">
        <text>GTP + H2O = GDP + phosphate + H(+)</text>
        <dbReference type="Rhea" id="RHEA:19669"/>
        <dbReference type="ChEBI" id="CHEBI:15377"/>
        <dbReference type="ChEBI" id="CHEBI:15378"/>
        <dbReference type="ChEBI" id="CHEBI:37565"/>
        <dbReference type="ChEBI" id="CHEBI:43474"/>
        <dbReference type="ChEBI" id="CHEBI:58189"/>
        <dbReference type="EC" id="3.6.5.4"/>
    </reaction>
</comment>
<dbReference type="Pfam" id="PF00448">
    <property type="entry name" value="SRP54"/>
    <property type="match status" value="1"/>
</dbReference>
<dbReference type="InterPro" id="IPR042101">
    <property type="entry name" value="SRP54_N_sf"/>
</dbReference>
<comment type="domain">
    <text evidence="9">Composed of three domains: the N-terminal N domain, which is responsible for interactions with the ribosome, the central G domain, which binds GTP, and the C-terminal M domain, which binds the RNA and the signal sequence of the RNC.</text>
</comment>
<keyword evidence="4 9" id="KW-0694">RNA-binding</keyword>
<reference evidence="11 12" key="1">
    <citation type="submission" date="2017-07" db="EMBL/GenBank/DDBJ databases">
        <title>Isolation and whole genome analysis of endospore-forming bacteria from heroin.</title>
        <authorList>
            <person name="Kalinowski J."/>
            <person name="Ahrens B."/>
            <person name="Al-Dilaimi A."/>
            <person name="Winkler A."/>
            <person name="Wibberg D."/>
            <person name="Schleenbecker U."/>
            <person name="Ruckert C."/>
            <person name="Wolfel R."/>
            <person name="Grass G."/>
        </authorList>
    </citation>
    <scope>NUCLEOTIDE SEQUENCE [LARGE SCALE GENOMIC DNA]</scope>
    <source>
        <strain evidence="11 12">7509</strain>
    </source>
</reference>
<organism evidence="11 12">
    <name type="scientific">Terribacillus saccharophilus</name>
    <dbReference type="NCBI Taxonomy" id="361277"/>
    <lineage>
        <taxon>Bacteria</taxon>
        <taxon>Bacillati</taxon>
        <taxon>Bacillota</taxon>
        <taxon>Bacilli</taxon>
        <taxon>Bacillales</taxon>
        <taxon>Bacillaceae</taxon>
        <taxon>Terribacillus</taxon>
    </lineage>
</organism>
<evidence type="ECO:0000313" key="12">
    <source>
        <dbReference type="Proteomes" id="UP000216475"/>
    </source>
</evidence>
<keyword evidence="6 9" id="KW-0733">Signal recognition particle</keyword>
<evidence type="ECO:0000256" key="2">
    <source>
        <dbReference type="ARBA" id="ARBA00022741"/>
    </source>
</evidence>
<evidence type="ECO:0000256" key="5">
    <source>
        <dbReference type="ARBA" id="ARBA00023134"/>
    </source>
</evidence>
<feature type="domain" description="SRP54-type proteins GTP-binding" evidence="10">
    <location>
        <begin position="270"/>
        <end position="283"/>
    </location>
</feature>
<dbReference type="AlphaFoldDB" id="A0A268HCZ0"/>
<dbReference type="InterPro" id="IPR013822">
    <property type="entry name" value="Signal_recog_particl_SRP54_hlx"/>
</dbReference>
<evidence type="ECO:0000256" key="7">
    <source>
        <dbReference type="ARBA" id="ARBA00023274"/>
    </source>
</evidence>